<dbReference type="AlphaFoldDB" id="A0AAW2F1X0"/>
<proteinExistence type="predicted"/>
<accession>A0AAW2F1X0</accession>
<comment type="caution">
    <text evidence="1">The sequence shown here is derived from an EMBL/GenBank/DDBJ whole genome shotgun (WGS) entry which is preliminary data.</text>
</comment>
<evidence type="ECO:0000313" key="2">
    <source>
        <dbReference type="Proteomes" id="UP001430953"/>
    </source>
</evidence>
<protein>
    <submittedName>
        <fullName evidence="1">Uncharacterized protein</fullName>
    </submittedName>
</protein>
<name>A0AAW2F1X0_9HYME</name>
<dbReference type="EMBL" id="JADYXP020000016">
    <property type="protein sequence ID" value="KAL0108240.1"/>
    <property type="molecule type" value="Genomic_DNA"/>
</dbReference>
<evidence type="ECO:0000313" key="1">
    <source>
        <dbReference type="EMBL" id="KAL0108240.1"/>
    </source>
</evidence>
<sequence length="106" mass="12061">MSHAVSATRGLAGREWRRWRRFGIRPVGQPAWPAAWPASRRGNDCIYVPSCTRVNRIEPTDVLYLTISLIYSDLENLPSVHPNLGWSTAMLQNRFASLISAQRHKC</sequence>
<gene>
    <name evidence="1" type="ORF">PUN28_015055</name>
</gene>
<keyword evidence="2" id="KW-1185">Reference proteome</keyword>
<reference evidence="1 2" key="1">
    <citation type="submission" date="2023-03" db="EMBL/GenBank/DDBJ databases">
        <title>High recombination rates correlate with genetic variation in Cardiocondyla obscurior ants.</title>
        <authorList>
            <person name="Errbii M."/>
        </authorList>
    </citation>
    <scope>NUCLEOTIDE SEQUENCE [LARGE SCALE GENOMIC DNA]</scope>
    <source>
        <strain evidence="1">Alpha-2009</strain>
        <tissue evidence="1">Whole body</tissue>
    </source>
</reference>
<organism evidence="1 2">
    <name type="scientific">Cardiocondyla obscurior</name>
    <dbReference type="NCBI Taxonomy" id="286306"/>
    <lineage>
        <taxon>Eukaryota</taxon>
        <taxon>Metazoa</taxon>
        <taxon>Ecdysozoa</taxon>
        <taxon>Arthropoda</taxon>
        <taxon>Hexapoda</taxon>
        <taxon>Insecta</taxon>
        <taxon>Pterygota</taxon>
        <taxon>Neoptera</taxon>
        <taxon>Endopterygota</taxon>
        <taxon>Hymenoptera</taxon>
        <taxon>Apocrita</taxon>
        <taxon>Aculeata</taxon>
        <taxon>Formicoidea</taxon>
        <taxon>Formicidae</taxon>
        <taxon>Myrmicinae</taxon>
        <taxon>Cardiocondyla</taxon>
    </lineage>
</organism>
<dbReference type="Proteomes" id="UP001430953">
    <property type="component" value="Unassembled WGS sequence"/>
</dbReference>